<gene>
    <name evidence="2" type="ORF">CCACVL1_12271</name>
</gene>
<dbReference type="PANTHER" id="PTHR34940:SF4">
    <property type="entry name" value="OS02G0581100 PROTEIN"/>
    <property type="match status" value="1"/>
</dbReference>
<reference evidence="2 3" key="1">
    <citation type="submission" date="2013-09" db="EMBL/GenBank/DDBJ databases">
        <title>Corchorus capsularis genome sequencing.</title>
        <authorList>
            <person name="Alam M."/>
            <person name="Haque M.S."/>
            <person name="Islam M.S."/>
            <person name="Emdad E.M."/>
            <person name="Islam M.M."/>
            <person name="Ahmed B."/>
            <person name="Halim A."/>
            <person name="Hossen Q.M.M."/>
            <person name="Hossain M.Z."/>
            <person name="Ahmed R."/>
            <person name="Khan M.M."/>
            <person name="Islam R."/>
            <person name="Rashid M.M."/>
            <person name="Khan S.A."/>
            <person name="Rahman M.S."/>
            <person name="Alam M."/>
        </authorList>
    </citation>
    <scope>NUCLEOTIDE SEQUENCE [LARGE SCALE GENOMIC DNA]</scope>
    <source>
        <strain evidence="3">cv. CVL-1</strain>
        <tissue evidence="2">Whole seedling</tissue>
    </source>
</reference>
<accession>A0A1R3IGK6</accession>
<feature type="region of interest" description="Disordered" evidence="1">
    <location>
        <begin position="1"/>
        <end position="23"/>
    </location>
</feature>
<dbReference type="AlphaFoldDB" id="A0A1R3IGK6"/>
<dbReference type="EMBL" id="AWWV01010098">
    <property type="protein sequence ID" value="OMO81714.1"/>
    <property type="molecule type" value="Genomic_DNA"/>
</dbReference>
<sequence length="105" mass="11091">MASMSMTASLLPSSSSTLTRLPSTTARRGLIVAKATRAEGDKASWEVKQESSNGRREVIFAAAAAAAMSIANVAMGEEPKNGTEEAKKKYAPICVTMPTARVCRK</sequence>
<organism evidence="2 3">
    <name type="scientific">Corchorus capsularis</name>
    <name type="common">Jute</name>
    <dbReference type="NCBI Taxonomy" id="210143"/>
    <lineage>
        <taxon>Eukaryota</taxon>
        <taxon>Viridiplantae</taxon>
        <taxon>Streptophyta</taxon>
        <taxon>Embryophyta</taxon>
        <taxon>Tracheophyta</taxon>
        <taxon>Spermatophyta</taxon>
        <taxon>Magnoliopsida</taxon>
        <taxon>eudicotyledons</taxon>
        <taxon>Gunneridae</taxon>
        <taxon>Pentapetalae</taxon>
        <taxon>rosids</taxon>
        <taxon>malvids</taxon>
        <taxon>Malvales</taxon>
        <taxon>Malvaceae</taxon>
        <taxon>Grewioideae</taxon>
        <taxon>Apeibeae</taxon>
        <taxon>Corchorus</taxon>
    </lineage>
</organism>
<name>A0A1R3IGK6_COCAP</name>
<dbReference type="InterPro" id="IPR040296">
    <property type="entry name" value="PSBT"/>
</dbReference>
<dbReference type="STRING" id="210143.A0A1R3IGK6"/>
<evidence type="ECO:0000313" key="2">
    <source>
        <dbReference type="EMBL" id="OMO81714.1"/>
    </source>
</evidence>
<proteinExistence type="predicted"/>
<dbReference type="Gramene" id="OMO81714">
    <property type="protein sequence ID" value="OMO81714"/>
    <property type="gene ID" value="CCACVL1_12271"/>
</dbReference>
<dbReference type="Proteomes" id="UP000188268">
    <property type="component" value="Unassembled WGS sequence"/>
</dbReference>
<dbReference type="PANTHER" id="PTHR34940">
    <property type="entry name" value="PHOTOSYSTEM II 5 KDA PROTEIN, CHLOROPLASTIC"/>
    <property type="match status" value="1"/>
</dbReference>
<keyword evidence="3" id="KW-1185">Reference proteome</keyword>
<evidence type="ECO:0000256" key="1">
    <source>
        <dbReference type="SAM" id="MobiDB-lite"/>
    </source>
</evidence>
<evidence type="ECO:0000313" key="3">
    <source>
        <dbReference type="Proteomes" id="UP000188268"/>
    </source>
</evidence>
<evidence type="ECO:0008006" key="4">
    <source>
        <dbReference type="Google" id="ProtNLM"/>
    </source>
</evidence>
<protein>
    <recommendedName>
        <fullName evidence="4">Photosystem II 5 kDa protein, chloroplastic</fullName>
    </recommendedName>
</protein>
<comment type="caution">
    <text evidence="2">The sequence shown here is derived from an EMBL/GenBank/DDBJ whole genome shotgun (WGS) entry which is preliminary data.</text>
</comment>
<dbReference type="OMA" id="NDNMKEN"/>
<dbReference type="OrthoDB" id="686716at2759"/>